<reference evidence="2" key="1">
    <citation type="submission" date="2021-02" db="EMBL/GenBank/DDBJ databases">
        <authorList>
            <person name="Nowell W R."/>
        </authorList>
    </citation>
    <scope>NUCLEOTIDE SEQUENCE</scope>
</reference>
<keyword evidence="3" id="KW-1185">Reference proteome</keyword>
<evidence type="ECO:0000313" key="3">
    <source>
        <dbReference type="Proteomes" id="UP000663828"/>
    </source>
</evidence>
<evidence type="ECO:0000313" key="1">
    <source>
        <dbReference type="EMBL" id="CAF1231812.1"/>
    </source>
</evidence>
<dbReference type="EMBL" id="CAJNOJ010000167">
    <property type="protein sequence ID" value="CAF1231812.1"/>
    <property type="molecule type" value="Genomic_DNA"/>
</dbReference>
<sequence length="423" mass="49898">MASQEMVYDSAHSIDDVPANFREFVSRQKNITLLREINELIRLEPKRFQYADGVFSMSNSSIKWASFIYGGFSSACLQASIKFCKEQECEVFFRLISYNPPIYSTRQPLFDVFKSNDLLLARKLHYLELELFNIRPILTEEPSFVKSFDQFLNNMDQKFCLSRWSHLIDYSKFHIAGGCLLTSLRNNLFTSSGQDIDLFYKGPSYSDYLECINQIEEKLCQYFYVKRNICVGKKIINMRLFTNSYISNLMQQPDFIDLQFVFIKNDYAPDELLTKFDIDISQFSFDGKRLYCTMAAAQGIRTGTMIHYGLHDDDIDFASIAIRIGKYMRRGFRLLYPVQFNIKRFDMTPLYISNKCFPLRIQRTGNAENELSADLLNHNSNSINDYQYPSLTWSRNYDYFHIQQKFRFKLLFGFEQSDMFDYF</sequence>
<dbReference type="EMBL" id="CAJNOR010004857">
    <property type="protein sequence ID" value="CAF1531463.1"/>
    <property type="molecule type" value="Genomic_DNA"/>
</dbReference>
<dbReference type="Proteomes" id="UP000663828">
    <property type="component" value="Unassembled WGS sequence"/>
</dbReference>
<gene>
    <name evidence="1" type="ORF">EDS130_LOCUS26972</name>
    <name evidence="2" type="ORF">XAT740_LOCUS41501</name>
</gene>
<protein>
    <submittedName>
        <fullName evidence="2">Uncharacterized protein</fullName>
    </submittedName>
</protein>
<dbReference type="OrthoDB" id="10028923at2759"/>
<proteinExistence type="predicted"/>
<dbReference type="AlphaFoldDB" id="A0A815VJY4"/>
<name>A0A815VJY4_ADIRI</name>
<comment type="caution">
    <text evidence="2">The sequence shown here is derived from an EMBL/GenBank/DDBJ whole genome shotgun (WGS) entry which is preliminary data.</text>
</comment>
<dbReference type="Proteomes" id="UP000663852">
    <property type="component" value="Unassembled WGS sequence"/>
</dbReference>
<accession>A0A815VJY4</accession>
<evidence type="ECO:0000313" key="2">
    <source>
        <dbReference type="EMBL" id="CAF1531463.1"/>
    </source>
</evidence>
<organism evidence="2 3">
    <name type="scientific">Adineta ricciae</name>
    <name type="common">Rotifer</name>
    <dbReference type="NCBI Taxonomy" id="249248"/>
    <lineage>
        <taxon>Eukaryota</taxon>
        <taxon>Metazoa</taxon>
        <taxon>Spiralia</taxon>
        <taxon>Gnathifera</taxon>
        <taxon>Rotifera</taxon>
        <taxon>Eurotatoria</taxon>
        <taxon>Bdelloidea</taxon>
        <taxon>Adinetida</taxon>
        <taxon>Adinetidae</taxon>
        <taxon>Adineta</taxon>
    </lineage>
</organism>